<dbReference type="InterPro" id="IPR025161">
    <property type="entry name" value="IS402-like_dom"/>
</dbReference>
<accession>A0A430BRJ1</accession>
<proteinExistence type="predicted"/>
<evidence type="ECO:0000313" key="2">
    <source>
        <dbReference type="EMBL" id="RSU55329.1"/>
    </source>
</evidence>
<dbReference type="AlphaFoldDB" id="A0A430BRJ1"/>
<dbReference type="RefSeq" id="WP_125999149.1">
    <property type="nucleotide sequence ID" value="NZ_QRAL01000020.1"/>
</dbReference>
<name>A0A430BRJ1_SPHYA</name>
<sequence>MTPASHPDRRAIPWRDVPPKYGSWNTIYRRFRRWSEAGVWEAVAVTLAEIMADSGHYSIDSTTVRAHVSAAGGKGGLINALLADRGAGSPVNFTAWLMPVDDQSPST</sequence>
<gene>
    <name evidence="2" type="ORF">DAH51_17470</name>
</gene>
<evidence type="ECO:0000259" key="1">
    <source>
        <dbReference type="Pfam" id="PF13340"/>
    </source>
</evidence>
<dbReference type="PANTHER" id="PTHR46637">
    <property type="entry name" value="TIS1421-TRANSPOSASE PROTEIN A"/>
    <property type="match status" value="1"/>
</dbReference>
<dbReference type="PANTHER" id="PTHR46637:SF1">
    <property type="entry name" value="BLL5188 PROTEIN"/>
    <property type="match status" value="1"/>
</dbReference>
<reference evidence="2 3" key="1">
    <citation type="submission" date="2018-07" db="EMBL/GenBank/DDBJ databases">
        <title>Genomic and Epidemiologic Investigation of an Indolent Hospital Outbreak.</title>
        <authorList>
            <person name="Johnson R.C."/>
            <person name="Deming C."/>
            <person name="Conlan S."/>
            <person name="Zellmer C.J."/>
            <person name="Michelin A.V."/>
            <person name="Lee-Lin S."/>
            <person name="Thomas P.J."/>
            <person name="Park M."/>
            <person name="Weingarten R.A."/>
            <person name="Less J."/>
            <person name="Dekker J.P."/>
            <person name="Frank K.M."/>
            <person name="Musser K.A."/>
            <person name="Mcquiston J.R."/>
            <person name="Henderson D.K."/>
            <person name="Lau A.F."/>
            <person name="Palmore T.N."/>
            <person name="Segre J.A."/>
        </authorList>
    </citation>
    <scope>NUCLEOTIDE SEQUENCE [LARGE SCALE GENOMIC DNA]</scope>
    <source>
        <strain evidence="2 3">SK-NIH.Env6_1116</strain>
    </source>
</reference>
<feature type="domain" description="Insertion element IS402-like" evidence="1">
    <location>
        <begin position="9"/>
        <end position="43"/>
    </location>
</feature>
<comment type="caution">
    <text evidence="2">The sequence shown here is derived from an EMBL/GenBank/DDBJ whole genome shotgun (WGS) entry which is preliminary data.</text>
</comment>
<dbReference type="Pfam" id="PF13340">
    <property type="entry name" value="DUF4096"/>
    <property type="match status" value="1"/>
</dbReference>
<dbReference type="InterPro" id="IPR052909">
    <property type="entry name" value="Transposase_6_like"/>
</dbReference>
<dbReference type="Proteomes" id="UP000287401">
    <property type="component" value="Unassembled WGS sequence"/>
</dbReference>
<evidence type="ECO:0000313" key="3">
    <source>
        <dbReference type="Proteomes" id="UP000287401"/>
    </source>
</evidence>
<protein>
    <submittedName>
        <fullName evidence="2">Transposase</fullName>
    </submittedName>
</protein>
<organism evidence="2 3">
    <name type="scientific">Sphingobium yanoikuyae</name>
    <name type="common">Sphingomonas yanoikuyae</name>
    <dbReference type="NCBI Taxonomy" id="13690"/>
    <lineage>
        <taxon>Bacteria</taxon>
        <taxon>Pseudomonadati</taxon>
        <taxon>Pseudomonadota</taxon>
        <taxon>Alphaproteobacteria</taxon>
        <taxon>Sphingomonadales</taxon>
        <taxon>Sphingomonadaceae</taxon>
        <taxon>Sphingobium</taxon>
    </lineage>
</organism>
<dbReference type="EMBL" id="QRAL01000020">
    <property type="protein sequence ID" value="RSU55329.1"/>
    <property type="molecule type" value="Genomic_DNA"/>
</dbReference>